<dbReference type="SMART" id="SM00382">
    <property type="entry name" value="AAA"/>
    <property type="match status" value="1"/>
</dbReference>
<keyword evidence="6" id="KW-1185">Reference proteome</keyword>
<evidence type="ECO:0000256" key="3">
    <source>
        <dbReference type="ARBA" id="ARBA00022840"/>
    </source>
</evidence>
<comment type="caution">
    <text evidence="5">The sequence shown here is derived from an EMBL/GenBank/DDBJ whole genome shotgun (WGS) entry which is preliminary data.</text>
</comment>
<accession>A0A4R2L0F5</accession>
<proteinExistence type="predicted"/>
<dbReference type="EMBL" id="SLWV01000004">
    <property type="protein sequence ID" value="TCO78657.1"/>
    <property type="molecule type" value="Genomic_DNA"/>
</dbReference>
<keyword evidence="1" id="KW-0813">Transport</keyword>
<dbReference type="SUPFAM" id="SSF52540">
    <property type="entry name" value="P-loop containing nucleoside triphosphate hydrolases"/>
    <property type="match status" value="1"/>
</dbReference>
<organism evidence="5 6">
    <name type="scientific">Marinisporobacter balticus</name>
    <dbReference type="NCBI Taxonomy" id="2018667"/>
    <lineage>
        <taxon>Bacteria</taxon>
        <taxon>Bacillati</taxon>
        <taxon>Bacillota</taxon>
        <taxon>Clostridia</taxon>
        <taxon>Peptostreptococcales</taxon>
        <taxon>Thermotaleaceae</taxon>
        <taxon>Marinisporobacter</taxon>
    </lineage>
</organism>
<dbReference type="PROSITE" id="PS00211">
    <property type="entry name" value="ABC_TRANSPORTER_1"/>
    <property type="match status" value="1"/>
</dbReference>
<evidence type="ECO:0000256" key="1">
    <source>
        <dbReference type="ARBA" id="ARBA00022448"/>
    </source>
</evidence>
<dbReference type="PANTHER" id="PTHR42788:SF13">
    <property type="entry name" value="ALIPHATIC SULFONATES IMPORT ATP-BINDING PROTEIN SSUB"/>
    <property type="match status" value="1"/>
</dbReference>
<name>A0A4R2L0F5_9FIRM</name>
<dbReference type="OrthoDB" id="9801958at2"/>
<dbReference type="InterPro" id="IPR017871">
    <property type="entry name" value="ABC_transporter-like_CS"/>
</dbReference>
<dbReference type="PROSITE" id="PS50893">
    <property type="entry name" value="ABC_TRANSPORTER_2"/>
    <property type="match status" value="1"/>
</dbReference>
<dbReference type="GO" id="GO:0005524">
    <property type="term" value="F:ATP binding"/>
    <property type="evidence" value="ECO:0007669"/>
    <property type="project" value="UniProtKB-KW"/>
</dbReference>
<evidence type="ECO:0000256" key="2">
    <source>
        <dbReference type="ARBA" id="ARBA00022741"/>
    </source>
</evidence>
<dbReference type="AlphaFoldDB" id="A0A4R2L0F5"/>
<dbReference type="Pfam" id="PF00005">
    <property type="entry name" value="ABC_tran"/>
    <property type="match status" value="1"/>
</dbReference>
<keyword evidence="2" id="KW-0547">Nucleotide-binding</keyword>
<dbReference type="InterPro" id="IPR003593">
    <property type="entry name" value="AAA+_ATPase"/>
</dbReference>
<dbReference type="Proteomes" id="UP000294919">
    <property type="component" value="Unassembled WGS sequence"/>
</dbReference>
<evidence type="ECO:0000259" key="4">
    <source>
        <dbReference type="PROSITE" id="PS50893"/>
    </source>
</evidence>
<dbReference type="PANTHER" id="PTHR42788">
    <property type="entry name" value="TAURINE IMPORT ATP-BINDING PROTEIN-RELATED"/>
    <property type="match status" value="1"/>
</dbReference>
<protein>
    <submittedName>
        <fullName evidence="5">NitT/TauT family transport system ATP-binding protein</fullName>
    </submittedName>
</protein>
<dbReference type="InterPro" id="IPR003439">
    <property type="entry name" value="ABC_transporter-like_ATP-bd"/>
</dbReference>
<dbReference type="RefSeq" id="WP_132243129.1">
    <property type="nucleotide sequence ID" value="NZ_SLWV01000004.1"/>
</dbReference>
<sequence length="235" mass="27560">MTLKIQNLCKSYENMKVFQNFHMEISENHITCILGPSGCGKTTLLNMISGIIQQDDGTFLGLEHKVISYLFQEPRLLDWKTVWGNIEFILKDIYQKEEREKIISKYIEMVGLKEFKDYYPPQLSGGMMQRVSIARAFAYPSDILLMDEPFKGLDIKIKESLFYAFIKLWNEDLRTVIFVTHDIEEALLLGDHVYVLGDIPVKIKKCFEISMPREKRSMEKETLKEIKKEIYKILK</sequence>
<dbReference type="InterPro" id="IPR027417">
    <property type="entry name" value="P-loop_NTPase"/>
</dbReference>
<reference evidence="5 6" key="1">
    <citation type="submission" date="2019-03" db="EMBL/GenBank/DDBJ databases">
        <title>Genomic Encyclopedia of Type Strains, Phase IV (KMG-IV): sequencing the most valuable type-strain genomes for metagenomic binning, comparative biology and taxonomic classification.</title>
        <authorList>
            <person name="Goeker M."/>
        </authorList>
    </citation>
    <scope>NUCLEOTIDE SEQUENCE [LARGE SCALE GENOMIC DNA]</scope>
    <source>
        <strain evidence="5 6">DSM 102940</strain>
    </source>
</reference>
<evidence type="ECO:0000313" key="5">
    <source>
        <dbReference type="EMBL" id="TCO78657.1"/>
    </source>
</evidence>
<evidence type="ECO:0000313" key="6">
    <source>
        <dbReference type="Proteomes" id="UP000294919"/>
    </source>
</evidence>
<dbReference type="InterPro" id="IPR050166">
    <property type="entry name" value="ABC_transporter_ATP-bind"/>
</dbReference>
<dbReference type="Gene3D" id="3.40.50.300">
    <property type="entry name" value="P-loop containing nucleotide triphosphate hydrolases"/>
    <property type="match status" value="1"/>
</dbReference>
<keyword evidence="3 5" id="KW-0067">ATP-binding</keyword>
<gene>
    <name evidence="5" type="ORF">EV214_10440</name>
</gene>
<feature type="domain" description="ABC transporter" evidence="4">
    <location>
        <begin position="3"/>
        <end position="223"/>
    </location>
</feature>
<dbReference type="GO" id="GO:0016887">
    <property type="term" value="F:ATP hydrolysis activity"/>
    <property type="evidence" value="ECO:0007669"/>
    <property type="project" value="InterPro"/>
</dbReference>